<dbReference type="RefSeq" id="WP_057152406.1">
    <property type="nucleotide sequence ID" value="NZ_AYZM01000176.1"/>
</dbReference>
<comment type="caution">
    <text evidence="3">The sequence shown here is derived from an EMBL/GenBank/DDBJ whole genome shotgun (WGS) entry which is preliminary data.</text>
</comment>
<evidence type="ECO:0000313" key="4">
    <source>
        <dbReference type="Proteomes" id="UP000051442"/>
    </source>
</evidence>
<evidence type="ECO:0000313" key="3">
    <source>
        <dbReference type="EMBL" id="KRN16396.1"/>
    </source>
</evidence>
<dbReference type="InterPro" id="IPR036465">
    <property type="entry name" value="vWFA_dom_sf"/>
</dbReference>
<dbReference type="Proteomes" id="UP000051442">
    <property type="component" value="Unassembled WGS sequence"/>
</dbReference>
<evidence type="ECO:0000259" key="2">
    <source>
        <dbReference type="Pfam" id="PF13203"/>
    </source>
</evidence>
<accession>A0A0R2EUW3</accession>
<sequence>MTLTTQLQQLRMTADGEKQRRLAEALLQQATTTLLRSQRFYGEVLLRLPKQISADQPVAMGLWTVPELALRVNPQLLGEQCATADDLLAMLAHEIGHLAWQHPVRYAGQTGKLVQLATDLAIDEVLPVRPPNVISRAQLNYRWQLHLAPGLGSAEYLTALKRAMVTESVGGHAATSLTNQMQTMQATHIGWQPTRPEVVDQMSRLTATAWQQTPLKQRGTLPSRLQQQLAVTPQLLQLSWQQLIRRGLQGALKLHQPAYYRFNRRQPYQMGLPGETLSPTLKILIFVDQSGSMTDTEVRLILGQIQTLLRRYQDWVWVIPFDATVHESAHQRLRQAVQLNRKRFAGGGTAYQPIFNWLAQHHYQDQTALAVILTDGHGESRVDQHGFQNVIWGLTTAKSDLSVSRPMGQVTVIQPGGATHANS</sequence>
<dbReference type="PANTHER" id="PTHR38730">
    <property type="entry name" value="SLL7028 PROTEIN"/>
    <property type="match status" value="1"/>
</dbReference>
<dbReference type="InterPro" id="IPR018698">
    <property type="entry name" value="VWA-like_dom"/>
</dbReference>
<dbReference type="OrthoDB" id="9809307at2"/>
<organism evidence="3 4">
    <name type="scientific">Secundilactobacillus similis DSM 23365 = JCM 2765</name>
    <dbReference type="NCBI Taxonomy" id="1423804"/>
    <lineage>
        <taxon>Bacteria</taxon>
        <taxon>Bacillati</taxon>
        <taxon>Bacillota</taxon>
        <taxon>Bacilli</taxon>
        <taxon>Lactobacillales</taxon>
        <taxon>Lactobacillaceae</taxon>
        <taxon>Secundilactobacillus</taxon>
    </lineage>
</organism>
<dbReference type="EMBL" id="AYZM01000176">
    <property type="protein sequence ID" value="KRN16396.1"/>
    <property type="molecule type" value="Genomic_DNA"/>
</dbReference>
<evidence type="ECO:0000259" key="1">
    <source>
        <dbReference type="Pfam" id="PF09967"/>
    </source>
</evidence>
<protein>
    <recommendedName>
        <fullName evidence="5">VWA-like domain-containing protein</fullName>
    </recommendedName>
</protein>
<keyword evidence="4" id="KW-1185">Reference proteome</keyword>
<dbReference type="SUPFAM" id="SSF53300">
    <property type="entry name" value="vWA-like"/>
    <property type="match status" value="1"/>
</dbReference>
<dbReference type="Pfam" id="PF13203">
    <property type="entry name" value="DUF2201_N"/>
    <property type="match status" value="1"/>
</dbReference>
<name>A0A0R2EUW3_9LACO</name>
<dbReference type="Pfam" id="PF09967">
    <property type="entry name" value="DUF2201"/>
    <property type="match status" value="1"/>
</dbReference>
<dbReference type="AlphaFoldDB" id="A0A0R2EUW3"/>
<gene>
    <name evidence="3" type="ORF">FD14_GL002722</name>
</gene>
<evidence type="ECO:0008006" key="5">
    <source>
        <dbReference type="Google" id="ProtNLM"/>
    </source>
</evidence>
<reference evidence="3 4" key="1">
    <citation type="journal article" date="2015" name="Genome Announc.">
        <title>Expanding the biotechnology potential of lactobacilli through comparative genomics of 213 strains and associated genera.</title>
        <authorList>
            <person name="Sun Z."/>
            <person name="Harris H.M."/>
            <person name="McCann A."/>
            <person name="Guo C."/>
            <person name="Argimon S."/>
            <person name="Zhang W."/>
            <person name="Yang X."/>
            <person name="Jeffery I.B."/>
            <person name="Cooney J.C."/>
            <person name="Kagawa T.F."/>
            <person name="Liu W."/>
            <person name="Song Y."/>
            <person name="Salvetti E."/>
            <person name="Wrobel A."/>
            <person name="Rasinkangas P."/>
            <person name="Parkhill J."/>
            <person name="Rea M.C."/>
            <person name="O'Sullivan O."/>
            <person name="Ritari J."/>
            <person name="Douillard F.P."/>
            <person name="Paul Ross R."/>
            <person name="Yang R."/>
            <person name="Briner A.E."/>
            <person name="Felis G.E."/>
            <person name="de Vos W.M."/>
            <person name="Barrangou R."/>
            <person name="Klaenhammer T.R."/>
            <person name="Caufield P.W."/>
            <person name="Cui Y."/>
            <person name="Zhang H."/>
            <person name="O'Toole P.W."/>
        </authorList>
    </citation>
    <scope>NUCLEOTIDE SEQUENCE [LARGE SCALE GENOMIC DNA]</scope>
    <source>
        <strain evidence="3 4">DSM 23365</strain>
    </source>
</reference>
<dbReference type="PANTHER" id="PTHR38730:SF1">
    <property type="entry name" value="SLL7028 PROTEIN"/>
    <property type="match status" value="1"/>
</dbReference>
<proteinExistence type="predicted"/>
<dbReference type="InterPro" id="IPR025154">
    <property type="entry name" value="Put_metallopeptidase_dom"/>
</dbReference>
<feature type="domain" description="VWA-like" evidence="1">
    <location>
        <begin position="284"/>
        <end position="413"/>
    </location>
</feature>
<feature type="domain" description="Putative metallopeptidase" evidence="2">
    <location>
        <begin position="27"/>
        <end position="266"/>
    </location>
</feature>
<dbReference type="STRING" id="1423804.FD14_GL002722"/>
<dbReference type="PATRIC" id="fig|1423804.4.peg.2936"/>